<dbReference type="AlphaFoldDB" id="A0A0B3RF25"/>
<dbReference type="RefSeq" id="WP_043147058.1">
    <property type="nucleotide sequence ID" value="NZ_JAHVJH010000007.1"/>
</dbReference>
<evidence type="ECO:0000313" key="3">
    <source>
        <dbReference type="EMBL" id="KHQ49840.1"/>
    </source>
</evidence>
<dbReference type="Gene3D" id="3.30.530.20">
    <property type="match status" value="1"/>
</dbReference>
<name>A0A0B3RF25_9RHOB</name>
<keyword evidence="4" id="KW-1185">Reference proteome</keyword>
<evidence type="ECO:0000256" key="1">
    <source>
        <dbReference type="ARBA" id="ARBA00006817"/>
    </source>
</evidence>
<dbReference type="InterPro" id="IPR013538">
    <property type="entry name" value="ASHA1/2-like_C"/>
</dbReference>
<dbReference type="SUPFAM" id="SSF55961">
    <property type="entry name" value="Bet v1-like"/>
    <property type="match status" value="1"/>
</dbReference>
<organism evidence="3 4">
    <name type="scientific">Mameliella alba</name>
    <dbReference type="NCBI Taxonomy" id="561184"/>
    <lineage>
        <taxon>Bacteria</taxon>
        <taxon>Pseudomonadati</taxon>
        <taxon>Pseudomonadota</taxon>
        <taxon>Alphaproteobacteria</taxon>
        <taxon>Rhodobacterales</taxon>
        <taxon>Roseobacteraceae</taxon>
        <taxon>Mameliella</taxon>
    </lineage>
</organism>
<comment type="similarity">
    <text evidence="1">Belongs to the AHA1 family.</text>
</comment>
<dbReference type="PATRIC" id="fig|1515334.3.peg.5622"/>
<protein>
    <submittedName>
        <fullName evidence="3">Activator of Hsp90 ATPase 1 family protein</fullName>
    </submittedName>
</protein>
<dbReference type="Pfam" id="PF08327">
    <property type="entry name" value="AHSA1"/>
    <property type="match status" value="1"/>
</dbReference>
<dbReference type="Proteomes" id="UP000030960">
    <property type="component" value="Unassembled WGS sequence"/>
</dbReference>
<dbReference type="InterPro" id="IPR023393">
    <property type="entry name" value="START-like_dom_sf"/>
</dbReference>
<comment type="caution">
    <text evidence="3">The sequence shown here is derived from an EMBL/GenBank/DDBJ whole genome shotgun (WGS) entry which is preliminary data.</text>
</comment>
<proteinExistence type="inferred from homology"/>
<accession>A0A0B3RF25</accession>
<gene>
    <name evidence="3" type="ORF">OA50_05621</name>
</gene>
<reference evidence="3 4" key="1">
    <citation type="submission" date="2014-10" db="EMBL/GenBank/DDBJ databases">
        <title>Genome sequence of Ponticoccus sp. strain UMTAT08 isolated from clonal culture of toxic dinoflagellate Alexandrium tamiyavanichii.</title>
        <authorList>
            <person name="Gan H.Y."/>
            <person name="Muhd D.-D."/>
            <person name="Mohd Noor M.E."/>
            <person name="Yeong Y.S."/>
            <person name="Usup G."/>
        </authorList>
    </citation>
    <scope>NUCLEOTIDE SEQUENCE [LARGE SCALE GENOMIC DNA]</scope>
    <source>
        <strain evidence="3 4">UMTAT08</strain>
    </source>
</reference>
<dbReference type="CDD" id="cd08893">
    <property type="entry name" value="SRPBCC_CalC_Aha1-like_GntR-HTH"/>
    <property type="match status" value="1"/>
</dbReference>
<evidence type="ECO:0000313" key="4">
    <source>
        <dbReference type="Proteomes" id="UP000030960"/>
    </source>
</evidence>
<dbReference type="EMBL" id="JSUQ01000039">
    <property type="protein sequence ID" value="KHQ49840.1"/>
    <property type="molecule type" value="Genomic_DNA"/>
</dbReference>
<evidence type="ECO:0000259" key="2">
    <source>
        <dbReference type="Pfam" id="PF08327"/>
    </source>
</evidence>
<feature type="domain" description="Activator of Hsp90 ATPase homologue 1/2-like C-terminal" evidence="2">
    <location>
        <begin position="16"/>
        <end position="141"/>
    </location>
</feature>
<dbReference type="OrthoDB" id="9815653at2"/>
<sequence>MTDKSASFIYVTYIRTTPEKVFDAITRPEISRRYWDHENVSEDWRPGSDWQHIKVKETRTVELVGKVIESDPPKRLVISWANESQKDDPDQYSRVTYDIEPQGDMVKLTVSHDELQPGSGMLKGISAGWPIVLSSMKSFLETGQGLDI</sequence>